<evidence type="ECO:0000313" key="4">
    <source>
        <dbReference type="Proteomes" id="UP000249163"/>
    </source>
</evidence>
<dbReference type="InterPro" id="IPR005151">
    <property type="entry name" value="Tail-specific_protease"/>
</dbReference>
<evidence type="ECO:0000313" key="3">
    <source>
        <dbReference type="EMBL" id="AWV36175.1"/>
    </source>
</evidence>
<dbReference type="PANTHER" id="PTHR32060:SF30">
    <property type="entry name" value="CARBOXY-TERMINAL PROCESSING PROTEASE CTPA"/>
    <property type="match status" value="1"/>
</dbReference>
<dbReference type="Gene3D" id="3.30.750.44">
    <property type="match status" value="1"/>
</dbReference>
<dbReference type="PANTHER" id="PTHR32060">
    <property type="entry name" value="TAIL-SPECIFIC PROTEASE"/>
    <property type="match status" value="1"/>
</dbReference>
<accession>A0AAD0KQT3</accession>
<gene>
    <name evidence="3" type="ORF">CD191_28220</name>
</gene>
<dbReference type="InterPro" id="IPR029045">
    <property type="entry name" value="ClpP/crotonase-like_dom_sf"/>
</dbReference>
<dbReference type="Pfam" id="PF03572">
    <property type="entry name" value="Peptidase_S41"/>
    <property type="match status" value="1"/>
</dbReference>
<dbReference type="Pfam" id="PF14684">
    <property type="entry name" value="Tricorn_C1"/>
    <property type="match status" value="1"/>
</dbReference>
<protein>
    <submittedName>
        <fullName evidence="3">Peptidase S41</fullName>
    </submittedName>
</protein>
<evidence type="ECO:0000259" key="2">
    <source>
        <dbReference type="Pfam" id="PF14684"/>
    </source>
</evidence>
<feature type="domain" description="Tricorn protease C1" evidence="2">
    <location>
        <begin position="66"/>
        <end position="118"/>
    </location>
</feature>
<dbReference type="GO" id="GO:0004175">
    <property type="term" value="F:endopeptidase activity"/>
    <property type="evidence" value="ECO:0007669"/>
    <property type="project" value="TreeGrafter"/>
</dbReference>
<proteinExistence type="predicted"/>
<dbReference type="AlphaFoldDB" id="A0AAD0KQT3"/>
<dbReference type="Gene3D" id="3.90.226.10">
    <property type="entry name" value="2-enoyl-CoA Hydratase, Chain A, domain 1"/>
    <property type="match status" value="1"/>
</dbReference>
<dbReference type="Proteomes" id="UP000249163">
    <property type="component" value="Chromosome"/>
</dbReference>
<dbReference type="InterPro" id="IPR028204">
    <property type="entry name" value="Tricorn_C1"/>
</dbReference>
<dbReference type="SUPFAM" id="SSF52096">
    <property type="entry name" value="ClpP/crotonase"/>
    <property type="match status" value="1"/>
</dbReference>
<dbReference type="PROSITE" id="PS51257">
    <property type="entry name" value="PROKAR_LIPOPROTEIN"/>
    <property type="match status" value="1"/>
</dbReference>
<name>A0AAD0KQT3_9BACL</name>
<dbReference type="RefSeq" id="WP_111505815.1">
    <property type="nucleotide sequence ID" value="NZ_CP021965.1"/>
</dbReference>
<reference evidence="3 4" key="1">
    <citation type="submission" date="2017-06" db="EMBL/GenBank/DDBJ databases">
        <title>Complete genome sequence of Paenibacillus odorifer CBA7130.</title>
        <authorList>
            <person name="Nam Y.-D."/>
            <person name="Kang J."/>
            <person name="Chung W.-H."/>
        </authorList>
    </citation>
    <scope>NUCLEOTIDE SEQUENCE [LARGE SCALE GENOMIC DNA]</scope>
    <source>
        <strain evidence="3 4">CBA7130</strain>
    </source>
</reference>
<dbReference type="GO" id="GO:0030288">
    <property type="term" value="C:outer membrane-bounded periplasmic space"/>
    <property type="evidence" value="ECO:0007669"/>
    <property type="project" value="TreeGrafter"/>
</dbReference>
<dbReference type="GO" id="GO:0007165">
    <property type="term" value="P:signal transduction"/>
    <property type="evidence" value="ECO:0007669"/>
    <property type="project" value="TreeGrafter"/>
</dbReference>
<feature type="domain" description="Tail specific protease" evidence="1">
    <location>
        <begin position="216"/>
        <end position="428"/>
    </location>
</feature>
<dbReference type="GO" id="GO:0008236">
    <property type="term" value="F:serine-type peptidase activity"/>
    <property type="evidence" value="ECO:0007669"/>
    <property type="project" value="InterPro"/>
</dbReference>
<evidence type="ECO:0000259" key="1">
    <source>
        <dbReference type="Pfam" id="PF03572"/>
    </source>
</evidence>
<dbReference type="EMBL" id="CP021965">
    <property type="protein sequence ID" value="AWV36175.1"/>
    <property type="molecule type" value="Genomic_DNA"/>
</dbReference>
<dbReference type="GO" id="GO:0006508">
    <property type="term" value="P:proteolysis"/>
    <property type="evidence" value="ECO:0007669"/>
    <property type="project" value="InterPro"/>
</dbReference>
<organism evidence="3 4">
    <name type="scientific">Paenibacillus odorifer</name>
    <dbReference type="NCBI Taxonomy" id="189426"/>
    <lineage>
        <taxon>Bacteria</taxon>
        <taxon>Bacillati</taxon>
        <taxon>Bacillota</taxon>
        <taxon>Bacilli</taxon>
        <taxon>Bacillales</taxon>
        <taxon>Paenibacillaceae</taxon>
        <taxon>Paenibacillus</taxon>
    </lineage>
</organism>
<sequence>MRPRTVLWVVVSAVVLLILVSCNSGDLPGKKKSESEQVQASPVAPLASSAVVEEQSKVALPSLTVEKRLEDFEYMWKIIEENYPFLEVNKRLNGEDWLAKKEEYRNKIAAVKSDDEFLRRMRFVLSRLNNGHTNFISKEEYPWYLHTYIQAGFGYEPWIDVVQQPNVLARYNQKPLAEQQSSNDINNDMHNGGDGVGDVTKKTSGNVKKVIIEPDRIAYLGMQSFDGSLMEMDSSEIHDFLIEVKDYKTLILDIRGNGGGNSNYWRIHIVPLLINKPIEYNTYFLYTRGKYAETFMQARQITAGQQPISGIKDEQLPNLPSEALKMFKTYRKITDVVTPNKSVGFKGKIYLLVDSSVYSSAEGLAAFAKGTGFATVVGGRTGGDGLGIDPLIVALPNSGYLFRFSFEMGLNSDGSCNEEVKTVPDAEVDPDRSKPLLDQPAIKKVLELARSDTSA</sequence>